<evidence type="ECO:0000259" key="2">
    <source>
        <dbReference type="Pfam" id="PF04892"/>
    </source>
</evidence>
<dbReference type="PATRIC" id="fig|330734.3.peg.3554"/>
<accession>A0A0H4I5V7</accession>
<sequence length="128" mass="14183">MFLATTKQRLAQLLRLCVLWRFALLASIAVILFLATTAGPLPVPSAPSDKVNHLIAFLELTLLVRLGWPQLKPLYFVPLLLGFGMLIEIVQATLPYRDFSMADVAADAAGIAVGMLIWPWLQKFSAQY</sequence>
<dbReference type="Proteomes" id="UP000036406">
    <property type="component" value="Chromosome"/>
</dbReference>
<keyword evidence="4" id="KW-1185">Reference proteome</keyword>
<protein>
    <submittedName>
        <fullName evidence="3">Teicoplanin resistance protein VanZ</fullName>
    </submittedName>
</protein>
<dbReference type="PANTHER" id="PTHR28008:SF1">
    <property type="entry name" value="DOMAIN PROTEIN, PUTATIVE (AFU_ORTHOLOGUE AFUA_3G10980)-RELATED"/>
    <property type="match status" value="1"/>
</dbReference>
<keyword evidence="1" id="KW-0812">Transmembrane</keyword>
<dbReference type="PANTHER" id="PTHR28008">
    <property type="entry name" value="DOMAIN PROTEIN, PUTATIVE (AFU_ORTHOLOGUE AFUA_3G10980)-RELATED"/>
    <property type="match status" value="1"/>
</dbReference>
<dbReference type="AlphaFoldDB" id="A0A0H4I5V7"/>
<keyword evidence="1" id="KW-0472">Membrane</keyword>
<dbReference type="STRING" id="330734.ABA45_16915"/>
<feature type="transmembrane region" description="Helical" evidence="1">
    <location>
        <begin position="51"/>
        <end position="68"/>
    </location>
</feature>
<evidence type="ECO:0000313" key="3">
    <source>
        <dbReference type="EMBL" id="AKO54429.1"/>
    </source>
</evidence>
<gene>
    <name evidence="3" type="ORF">ABA45_16915</name>
</gene>
<dbReference type="Pfam" id="PF04892">
    <property type="entry name" value="VanZ"/>
    <property type="match status" value="1"/>
</dbReference>
<dbReference type="EMBL" id="CP011494">
    <property type="protein sequence ID" value="AKO54429.1"/>
    <property type="molecule type" value="Genomic_DNA"/>
</dbReference>
<organism evidence="3 4">
    <name type="scientific">Marinobacter psychrophilus</name>
    <dbReference type="NCBI Taxonomy" id="330734"/>
    <lineage>
        <taxon>Bacteria</taxon>
        <taxon>Pseudomonadati</taxon>
        <taxon>Pseudomonadota</taxon>
        <taxon>Gammaproteobacteria</taxon>
        <taxon>Pseudomonadales</taxon>
        <taxon>Marinobacteraceae</taxon>
        <taxon>Marinobacter</taxon>
    </lineage>
</organism>
<reference evidence="3 4" key="1">
    <citation type="submission" date="2015-05" db="EMBL/GenBank/DDBJ databases">
        <title>Complete genome of Marinobacter psychrophilus strain 20041T isolated from sea-ice of the Canadian Basin.</title>
        <authorList>
            <person name="Song L."/>
            <person name="Ren L."/>
            <person name="Yu Y."/>
            <person name="Wang X."/>
        </authorList>
    </citation>
    <scope>NUCLEOTIDE SEQUENCE [LARGE SCALE GENOMIC DNA]</scope>
    <source>
        <strain evidence="3 4">20041</strain>
    </source>
</reference>
<proteinExistence type="predicted"/>
<feature type="transmembrane region" description="Helical" evidence="1">
    <location>
        <begin position="18"/>
        <end position="39"/>
    </location>
</feature>
<feature type="transmembrane region" description="Helical" evidence="1">
    <location>
        <begin position="100"/>
        <end position="121"/>
    </location>
</feature>
<feature type="transmembrane region" description="Helical" evidence="1">
    <location>
        <begin position="75"/>
        <end position="94"/>
    </location>
</feature>
<feature type="domain" description="VanZ-like" evidence="2">
    <location>
        <begin position="47"/>
        <end position="121"/>
    </location>
</feature>
<name>A0A0H4I5V7_9GAMM</name>
<evidence type="ECO:0000313" key="4">
    <source>
        <dbReference type="Proteomes" id="UP000036406"/>
    </source>
</evidence>
<dbReference type="KEGG" id="mpq:ABA45_16915"/>
<keyword evidence="1" id="KW-1133">Transmembrane helix</keyword>
<dbReference type="InterPro" id="IPR006976">
    <property type="entry name" value="VanZ-like"/>
</dbReference>
<evidence type="ECO:0000256" key="1">
    <source>
        <dbReference type="SAM" id="Phobius"/>
    </source>
</evidence>